<dbReference type="EMBL" id="LK052900">
    <property type="protein sequence ID" value="CDR44677.1"/>
    <property type="molecule type" value="Genomic_DNA"/>
</dbReference>
<reference evidence="1" key="1">
    <citation type="journal article" date="2014" name="Genome Announc.">
        <title>Genome sequence of the yeast Cyberlindnera fabianii (Hansenula fabianii).</title>
        <authorList>
            <person name="Freel K.C."/>
            <person name="Sarilar V."/>
            <person name="Neuveglise C."/>
            <person name="Devillers H."/>
            <person name="Friedrich A."/>
            <person name="Schacherer J."/>
        </authorList>
    </citation>
    <scope>NUCLEOTIDE SEQUENCE</scope>
    <source>
        <strain evidence="1">YJS4271</strain>
    </source>
</reference>
<dbReference type="AlphaFoldDB" id="A0A061B4E8"/>
<protein>
    <submittedName>
        <fullName evidence="1">CYFA0S15e01365g1_1</fullName>
    </submittedName>
</protein>
<proteinExistence type="predicted"/>
<accession>A0A061B4E8</accession>
<evidence type="ECO:0000313" key="1">
    <source>
        <dbReference type="EMBL" id="CDR44677.1"/>
    </source>
</evidence>
<sequence length="155" mass="16980">MFASHQSTITFLKVFIGNYRSFIQAQLITLLSTMRIPEFPGCGAAKKKKEYSNVPKVPGIVSPFRIHSRQSSNGKVTDPASPGFLFFSSTFLLELFTSLVHLLLQIANFAHSSQVHSRPIITVQLTGSPPKSNCSVLKSRVSTLSSPLALPIFSL</sequence>
<gene>
    <name evidence="1" type="ORF">CYFA0S_15e01365g</name>
</gene>
<dbReference type="VEuPathDB" id="FungiDB:BON22_3307"/>
<name>A0A061B4E8_CYBFA</name>
<organism evidence="1">
    <name type="scientific">Cyberlindnera fabianii</name>
    <name type="common">Yeast</name>
    <name type="synonym">Hansenula fabianii</name>
    <dbReference type="NCBI Taxonomy" id="36022"/>
    <lineage>
        <taxon>Eukaryota</taxon>
        <taxon>Fungi</taxon>
        <taxon>Dikarya</taxon>
        <taxon>Ascomycota</taxon>
        <taxon>Saccharomycotina</taxon>
        <taxon>Saccharomycetes</taxon>
        <taxon>Phaffomycetales</taxon>
        <taxon>Phaffomycetaceae</taxon>
        <taxon>Cyberlindnera</taxon>
    </lineage>
</organism>